<proteinExistence type="predicted"/>
<dbReference type="Proteomes" id="UP001189429">
    <property type="component" value="Unassembled WGS sequence"/>
</dbReference>
<name>A0ABN9PCW8_9DINO</name>
<keyword evidence="3" id="KW-1185">Reference proteome</keyword>
<feature type="region of interest" description="Disordered" evidence="1">
    <location>
        <begin position="33"/>
        <end position="55"/>
    </location>
</feature>
<gene>
    <name evidence="2" type="ORF">PCOR1329_LOCUS786</name>
</gene>
<feature type="region of interest" description="Disordered" evidence="1">
    <location>
        <begin position="85"/>
        <end position="124"/>
    </location>
</feature>
<dbReference type="EMBL" id="CAUYUJ010000178">
    <property type="protein sequence ID" value="CAK0789117.1"/>
    <property type="molecule type" value="Genomic_DNA"/>
</dbReference>
<accession>A0ABN9PCW8</accession>
<protein>
    <submittedName>
        <fullName evidence="2">Uncharacterized protein</fullName>
    </submittedName>
</protein>
<reference evidence="2" key="1">
    <citation type="submission" date="2023-10" db="EMBL/GenBank/DDBJ databases">
        <authorList>
            <person name="Chen Y."/>
            <person name="Shah S."/>
            <person name="Dougan E. K."/>
            <person name="Thang M."/>
            <person name="Chan C."/>
        </authorList>
    </citation>
    <scope>NUCLEOTIDE SEQUENCE [LARGE SCALE GENOMIC DNA]</scope>
</reference>
<sequence length="124" mass="13381">MVHLDSRKVCHAWPRTLRFVANGSEVFAVRPPEEGHKRRDVPVGVSAGLRPGPNSISVRVQDDPAGDFVLALAVTRQVGVPELRRRVAPSDPEESRRRALESCWPPGGAAGPRAVSASRATRCG</sequence>
<comment type="caution">
    <text evidence="2">The sequence shown here is derived from an EMBL/GenBank/DDBJ whole genome shotgun (WGS) entry which is preliminary data.</text>
</comment>
<evidence type="ECO:0000256" key="1">
    <source>
        <dbReference type="SAM" id="MobiDB-lite"/>
    </source>
</evidence>
<evidence type="ECO:0000313" key="2">
    <source>
        <dbReference type="EMBL" id="CAK0789117.1"/>
    </source>
</evidence>
<evidence type="ECO:0000313" key="3">
    <source>
        <dbReference type="Proteomes" id="UP001189429"/>
    </source>
</evidence>
<organism evidence="2 3">
    <name type="scientific">Prorocentrum cordatum</name>
    <dbReference type="NCBI Taxonomy" id="2364126"/>
    <lineage>
        <taxon>Eukaryota</taxon>
        <taxon>Sar</taxon>
        <taxon>Alveolata</taxon>
        <taxon>Dinophyceae</taxon>
        <taxon>Prorocentrales</taxon>
        <taxon>Prorocentraceae</taxon>
        <taxon>Prorocentrum</taxon>
    </lineage>
</organism>